<organism evidence="2 3">
    <name type="scientific">Luteimicrobium album</name>
    <dbReference type="NCBI Taxonomy" id="1054550"/>
    <lineage>
        <taxon>Bacteria</taxon>
        <taxon>Bacillati</taxon>
        <taxon>Actinomycetota</taxon>
        <taxon>Actinomycetes</taxon>
        <taxon>Micrococcales</taxon>
        <taxon>Luteimicrobium</taxon>
    </lineage>
</organism>
<sequence>MQEPVRLRPPHGHLVPLPQRGELGAARLQPPDERPRGRVVTAPRDGGPQVRDELPGSRVVVLGHEAVAHARIGEPSQHDVAVLGRHGAHAPEQPLREVVLREKVAEVAEDLDGHAVDPVEQELQARPQVLTGTRRLGRAVLGQEVEVVALVVVEPERARERPDRKA</sequence>
<protein>
    <submittedName>
        <fullName evidence="2">Uncharacterized protein</fullName>
    </submittedName>
</protein>
<keyword evidence="3" id="KW-1185">Reference proteome</keyword>
<evidence type="ECO:0000313" key="2">
    <source>
        <dbReference type="EMBL" id="GMA25719.1"/>
    </source>
</evidence>
<evidence type="ECO:0000313" key="3">
    <source>
        <dbReference type="Proteomes" id="UP001157091"/>
    </source>
</evidence>
<accession>A0ABQ6I4L4</accession>
<reference evidence="3" key="1">
    <citation type="journal article" date="2019" name="Int. J. Syst. Evol. Microbiol.">
        <title>The Global Catalogue of Microorganisms (GCM) 10K type strain sequencing project: providing services to taxonomists for standard genome sequencing and annotation.</title>
        <authorList>
            <consortium name="The Broad Institute Genomics Platform"/>
            <consortium name="The Broad Institute Genome Sequencing Center for Infectious Disease"/>
            <person name="Wu L."/>
            <person name="Ma J."/>
        </authorList>
    </citation>
    <scope>NUCLEOTIDE SEQUENCE [LARGE SCALE GENOMIC DNA]</scope>
    <source>
        <strain evidence="3">NBRC 106348</strain>
    </source>
</reference>
<dbReference type="EMBL" id="BSUK01000001">
    <property type="protein sequence ID" value="GMA25719.1"/>
    <property type="molecule type" value="Genomic_DNA"/>
</dbReference>
<dbReference type="Proteomes" id="UP001157091">
    <property type="component" value="Unassembled WGS sequence"/>
</dbReference>
<proteinExistence type="predicted"/>
<feature type="region of interest" description="Disordered" evidence="1">
    <location>
        <begin position="1"/>
        <end position="53"/>
    </location>
</feature>
<comment type="caution">
    <text evidence="2">The sequence shown here is derived from an EMBL/GenBank/DDBJ whole genome shotgun (WGS) entry which is preliminary data.</text>
</comment>
<name>A0ABQ6I4L4_9MICO</name>
<gene>
    <name evidence="2" type="ORF">GCM10025864_34780</name>
</gene>
<evidence type="ECO:0000256" key="1">
    <source>
        <dbReference type="SAM" id="MobiDB-lite"/>
    </source>
</evidence>